<comment type="caution">
    <text evidence="3">The sequence shown here is derived from an EMBL/GenBank/DDBJ whole genome shotgun (WGS) entry which is preliminary data.</text>
</comment>
<sequence length="965" mass="100636">MLPYLQTAVPPVLVLLVLALQGVAVQGVISYAPVSGYTANVTSNVLYVVVEYPQWTGYFHNTLTLPAGASSYSLCTEVAHNCSRLACVGIPDPDLNMMWYPGSDVMFTISPSNSSSTDIFYVNHYPNATGVMQLWNTWEVYMGIPGNCSTGPPLCCGGDGYTPRYQAAIQTDPLPVSCYVPDYTQPSTFTLAVNTYQAGAVNQTMWFSPWAANSSMGVPANTAMTRFSRAPLLGVSEELRTSTATCCSGSSYGRWCQDTNNTTPAGDKGFTIPSLYFLPTQIGKANNLGLTYNNWAACFTAINANLQPYGCPGYDHCTKLTTYVPYRNCSSPGINDNDQFFYWRRWGSTGENMCAPGDVGYLGSNGPYPNSNDTQGAWVGSALNATCTWLGLNQNVTINGQATYQRGFQCVYGMQARWAPQVPRLQVSLTLDVTKLDLRSGAVPDANSFLPQAGSASWAPGTASGSVTMQLLNSGNLTSANITVSPAPGCCGWQSGACSAALLSTTAQTPAGKLTCAPGATVSTQFNLSLPGGAVSSALAVTCTFGFKVGYETGQPVVMNFTISGLTSQVAFGLASSTFAADTFVNAVLFAPNIAAQLFASDVAFQAAVGAVSISGTATALVYPPPPLAAAPPPPPAACPVMPDCGGHGAVTAACGCVCDAGWQTAADQQALAAGGSASAVFCLQAFSATTPAAALVYTGARAPPPPPPPRKGSLPGAPLFSLAWYLFVGKARQLFGEDDPSDDPAAASDATRLDAALAASGGSRRALAVALDAQTSGNGPEGPRKRRKKRRDVHEGRPDAFGAAELPAEDTPEARLHTVLDSSQAPSPAELQVLLADLTASGARLAPEHLRALQQLESAANGHRAHKGVGRRAEPEAAGDTGQAVYVIRRLAAAGTVPSVAEMQALVAGIAASGERLRSEDRAALAELVQRAAAARGVALPRAEQLRPPEAEHQRRKGTPRGED</sequence>
<organism evidence="3 4">
    <name type="scientific">Elliptochloris bilobata</name>
    <dbReference type="NCBI Taxonomy" id="381761"/>
    <lineage>
        <taxon>Eukaryota</taxon>
        <taxon>Viridiplantae</taxon>
        <taxon>Chlorophyta</taxon>
        <taxon>core chlorophytes</taxon>
        <taxon>Trebouxiophyceae</taxon>
        <taxon>Trebouxiophyceae incertae sedis</taxon>
        <taxon>Elliptochloris clade</taxon>
        <taxon>Elliptochloris</taxon>
    </lineage>
</organism>
<dbReference type="Proteomes" id="UP001445335">
    <property type="component" value="Unassembled WGS sequence"/>
</dbReference>
<keyword evidence="4" id="KW-1185">Reference proteome</keyword>
<feature type="signal peptide" evidence="2">
    <location>
        <begin position="1"/>
        <end position="27"/>
    </location>
</feature>
<protein>
    <submittedName>
        <fullName evidence="3">Uncharacterized protein</fullName>
    </submittedName>
</protein>
<feature type="region of interest" description="Disordered" evidence="1">
    <location>
        <begin position="862"/>
        <end position="881"/>
    </location>
</feature>
<evidence type="ECO:0000256" key="2">
    <source>
        <dbReference type="SAM" id="SignalP"/>
    </source>
</evidence>
<accession>A0AAW1REP0</accession>
<name>A0AAW1REP0_9CHLO</name>
<evidence type="ECO:0000313" key="4">
    <source>
        <dbReference type="Proteomes" id="UP001445335"/>
    </source>
</evidence>
<feature type="region of interest" description="Disordered" evidence="1">
    <location>
        <begin position="939"/>
        <end position="965"/>
    </location>
</feature>
<keyword evidence="2" id="KW-0732">Signal</keyword>
<evidence type="ECO:0000256" key="1">
    <source>
        <dbReference type="SAM" id="MobiDB-lite"/>
    </source>
</evidence>
<dbReference type="EMBL" id="JALJOU010000043">
    <property type="protein sequence ID" value="KAK9831996.1"/>
    <property type="molecule type" value="Genomic_DNA"/>
</dbReference>
<reference evidence="3 4" key="1">
    <citation type="journal article" date="2024" name="Nat. Commun.">
        <title>Phylogenomics reveals the evolutionary origins of lichenization in chlorophyte algae.</title>
        <authorList>
            <person name="Puginier C."/>
            <person name="Libourel C."/>
            <person name="Otte J."/>
            <person name="Skaloud P."/>
            <person name="Haon M."/>
            <person name="Grisel S."/>
            <person name="Petersen M."/>
            <person name="Berrin J.G."/>
            <person name="Delaux P.M."/>
            <person name="Dal Grande F."/>
            <person name="Keller J."/>
        </authorList>
    </citation>
    <scope>NUCLEOTIDE SEQUENCE [LARGE SCALE GENOMIC DNA]</scope>
    <source>
        <strain evidence="3 4">SAG 245.80</strain>
    </source>
</reference>
<dbReference type="AlphaFoldDB" id="A0AAW1REP0"/>
<feature type="chain" id="PRO_5043912325" evidence="2">
    <location>
        <begin position="28"/>
        <end position="965"/>
    </location>
</feature>
<feature type="region of interest" description="Disordered" evidence="1">
    <location>
        <begin position="772"/>
        <end position="812"/>
    </location>
</feature>
<proteinExistence type="predicted"/>
<gene>
    <name evidence="3" type="ORF">WJX81_007128</name>
</gene>
<evidence type="ECO:0000313" key="3">
    <source>
        <dbReference type="EMBL" id="KAK9831996.1"/>
    </source>
</evidence>
<feature type="compositionally biased region" description="Basic and acidic residues" evidence="1">
    <location>
        <begin position="945"/>
        <end position="954"/>
    </location>
</feature>
<feature type="compositionally biased region" description="Basic residues" evidence="1">
    <location>
        <begin position="955"/>
        <end position="965"/>
    </location>
</feature>